<evidence type="ECO:0000256" key="13">
    <source>
        <dbReference type="ARBA" id="ARBA00023303"/>
    </source>
</evidence>
<accession>A0A6P8U219</accession>
<evidence type="ECO:0000256" key="10">
    <source>
        <dbReference type="ARBA" id="ARBA00023173"/>
    </source>
</evidence>
<comment type="subunit">
    <text evidence="17">Heteropentamer, formed by a combination of alpha (GABRA1-6), beta (GABRB1-3), gamma (GABRG1-3), delta (GABRD), epsilon (GABRE), rho (GABRR1-3), pi (GABRP) and theta (GABRQ) chains, each subunit exhibiting distinct physiological and pharmacological properties.</text>
</comment>
<keyword evidence="4 20" id="KW-0812">Transmembrane</keyword>
<dbReference type="OrthoDB" id="8890589at2759"/>
<dbReference type="FunFam" id="2.70.170.10:FF:000011">
    <property type="entry name" value="Gamma-aminobutyric acid receptor subunit pi isoform X1"/>
    <property type="match status" value="1"/>
</dbReference>
<dbReference type="KEGG" id="gacu:117545214"/>
<keyword evidence="24" id="KW-0675">Receptor</keyword>
<dbReference type="InterPro" id="IPR036734">
    <property type="entry name" value="Neur_chan_lig-bd_sf"/>
</dbReference>
<dbReference type="CDD" id="cd19004">
    <property type="entry name" value="LGIC_ECD_GABAAR_pi"/>
    <property type="match status" value="1"/>
</dbReference>
<dbReference type="PRINTS" id="PR00253">
    <property type="entry name" value="GABAARECEPTR"/>
</dbReference>
<evidence type="ECO:0000256" key="1">
    <source>
        <dbReference type="ARBA" id="ARBA00004424"/>
    </source>
</evidence>
<keyword evidence="10" id="KW-0869">Chloride channel</keyword>
<feature type="signal peptide" evidence="20">
    <location>
        <begin position="1"/>
        <end position="18"/>
    </location>
</feature>
<proteinExistence type="inferred from homology"/>
<dbReference type="GO" id="GO:0034707">
    <property type="term" value="C:chloride channel complex"/>
    <property type="evidence" value="ECO:0007669"/>
    <property type="project" value="UniProtKB-KW"/>
</dbReference>
<evidence type="ECO:0000259" key="22">
    <source>
        <dbReference type="Pfam" id="PF02932"/>
    </source>
</evidence>
<dbReference type="GO" id="GO:0022851">
    <property type="term" value="F:GABA-gated chloride ion channel activity"/>
    <property type="evidence" value="ECO:0007669"/>
    <property type="project" value="UniProtKB-ARBA"/>
</dbReference>
<organism evidence="23 24">
    <name type="scientific">Gymnodraco acuticeps</name>
    <name type="common">Antarctic dragonfish</name>
    <dbReference type="NCBI Taxonomy" id="8218"/>
    <lineage>
        <taxon>Eukaryota</taxon>
        <taxon>Metazoa</taxon>
        <taxon>Chordata</taxon>
        <taxon>Craniata</taxon>
        <taxon>Vertebrata</taxon>
        <taxon>Euteleostomi</taxon>
        <taxon>Actinopterygii</taxon>
        <taxon>Neopterygii</taxon>
        <taxon>Teleostei</taxon>
        <taxon>Neoteleostei</taxon>
        <taxon>Acanthomorphata</taxon>
        <taxon>Eupercaria</taxon>
        <taxon>Perciformes</taxon>
        <taxon>Notothenioidei</taxon>
        <taxon>Bathydraconidae</taxon>
        <taxon>Gymnodraco</taxon>
    </lineage>
</organism>
<feature type="transmembrane region" description="Helical" evidence="20">
    <location>
        <begin position="306"/>
        <end position="328"/>
    </location>
</feature>
<evidence type="ECO:0000313" key="23">
    <source>
        <dbReference type="Proteomes" id="UP000515161"/>
    </source>
</evidence>
<evidence type="ECO:0000256" key="12">
    <source>
        <dbReference type="ARBA" id="ARBA00023214"/>
    </source>
</evidence>
<evidence type="ECO:0000256" key="2">
    <source>
        <dbReference type="ARBA" id="ARBA00022448"/>
    </source>
</evidence>
<comment type="function">
    <text evidence="15">Pi subunit of the heteropentameric ligand-gated chloride channel gated by gamma-aminobutyric acid (GABA). GABA-gated chloride channels, also named GABA(A) receptors (GABAAR), consist of five subunits arranged around a central pore and contain GABA active binding site(s) located at the alpha and beta subunit interfaces. When activated by GABA, GABAARs selectively allow the flow of chloride anions across the cell membrane down their electrochemical gradient. Pi-containing GABAARs are mostly located in peripheral tissues. In the uterus, pi subunits modulate uterus contraction by altering the sensitivity of GABAARs to pregnanolone. In the lungs, pi-containing GABAARs contribute to pulmonary fluid transport via luminal secretion of chloride.</text>
</comment>
<keyword evidence="6 20" id="KW-1133">Transmembrane helix</keyword>
<evidence type="ECO:0000313" key="24">
    <source>
        <dbReference type="RefSeq" id="XP_034070811.1"/>
    </source>
</evidence>
<feature type="domain" description="Neurotransmitter-gated ion-channel ligand-binding" evidence="21">
    <location>
        <begin position="39"/>
        <end position="239"/>
    </location>
</feature>
<evidence type="ECO:0000256" key="6">
    <source>
        <dbReference type="ARBA" id="ARBA00022989"/>
    </source>
</evidence>
<evidence type="ECO:0000256" key="18">
    <source>
        <dbReference type="ARBA" id="ARBA00070417"/>
    </source>
</evidence>
<dbReference type="InterPro" id="IPR006201">
    <property type="entry name" value="Neur_channel"/>
</dbReference>
<evidence type="ECO:0000256" key="5">
    <source>
        <dbReference type="ARBA" id="ARBA00022729"/>
    </source>
</evidence>
<feature type="transmembrane region" description="Helical" evidence="20">
    <location>
        <begin position="240"/>
        <end position="262"/>
    </location>
</feature>
<evidence type="ECO:0000256" key="16">
    <source>
        <dbReference type="ARBA" id="ARBA00061437"/>
    </source>
</evidence>
<keyword evidence="2 20" id="KW-0813">Transport</keyword>
<dbReference type="Proteomes" id="UP000515161">
    <property type="component" value="Unplaced"/>
</dbReference>
<dbReference type="Gene3D" id="1.20.58.390">
    <property type="entry name" value="Neurotransmitter-gated ion-channel transmembrane domain"/>
    <property type="match status" value="1"/>
</dbReference>
<keyword evidence="23" id="KW-1185">Reference proteome</keyword>
<dbReference type="Gene3D" id="2.70.170.10">
    <property type="entry name" value="Neurotransmitter-gated ion-channel ligand-binding domain"/>
    <property type="match status" value="1"/>
</dbReference>
<dbReference type="GO" id="GO:0016324">
    <property type="term" value="C:apical plasma membrane"/>
    <property type="evidence" value="ECO:0007669"/>
    <property type="project" value="UniProtKB-SubCell"/>
</dbReference>
<dbReference type="InParanoid" id="A0A6P8U219"/>
<dbReference type="InterPro" id="IPR038050">
    <property type="entry name" value="Neuro_actylchol_rec"/>
</dbReference>
<evidence type="ECO:0000256" key="17">
    <source>
        <dbReference type="ARBA" id="ARBA00064898"/>
    </source>
</evidence>
<dbReference type="InterPro" id="IPR018000">
    <property type="entry name" value="Neurotransmitter_ion_chnl_CS"/>
</dbReference>
<dbReference type="NCBIfam" id="TIGR00860">
    <property type="entry name" value="LIC"/>
    <property type="match status" value="1"/>
</dbReference>
<evidence type="ECO:0000256" key="8">
    <source>
        <dbReference type="ARBA" id="ARBA00023136"/>
    </source>
</evidence>
<feature type="transmembrane region" description="Helical" evidence="20">
    <location>
        <begin position="274"/>
        <end position="294"/>
    </location>
</feature>
<sequence>MSALLHTLLTLCLTFTQGGCTYSGNHWDEWSDSQLQPTIQKLMKGYNRYLRPNFNEGPVEIGMSLDIASIDAISEINMDYTATIFLRQRWRDSRLVFPGNESVSVDGRLVSLLWIPDTFIPDSKRSFLHDVTVENRLIRIFSNGTVLYALRITATIACNMDLTKYPMDRQVCTLQLESWGYNLQDVVFYWTRGNDSVKGLDILRLAQYSVESYYTSVSEAVYETGQYPKLVLHFALRRNVLFFILETYVPSILLVVLSWVSFWISQSSVPARTCIGVTTVLTMTTLMMGARTSLPNANCFIKAIDVYLGICFTFIFGALVEYACAHFYTMQNQTIEELHRELLRDFNESNGNGSIPIFRYTQPKHTVQMSSTAEEPLEQAADCDTRNHAGAREKLSDQGCGLSSVRSASRRAAAAFTVENPHNIDRHSRTAFPMAFLCVNILYWLYYLFL</sequence>
<dbReference type="PANTHER" id="PTHR18945">
    <property type="entry name" value="NEUROTRANSMITTER GATED ION CHANNEL"/>
    <property type="match status" value="1"/>
</dbReference>
<dbReference type="RefSeq" id="XP_034070811.1">
    <property type="nucleotide sequence ID" value="XM_034214920.1"/>
</dbReference>
<comment type="catalytic activity">
    <reaction evidence="14">
        <text>chloride(in) = chloride(out)</text>
        <dbReference type="Rhea" id="RHEA:29823"/>
        <dbReference type="ChEBI" id="CHEBI:17996"/>
    </reaction>
</comment>
<keyword evidence="13 20" id="KW-0407">Ion channel</keyword>
<dbReference type="InterPro" id="IPR006028">
    <property type="entry name" value="GABAA/Glycine_rcpt"/>
</dbReference>
<evidence type="ECO:0000256" key="3">
    <source>
        <dbReference type="ARBA" id="ARBA00022475"/>
    </source>
</evidence>
<dbReference type="AlphaFoldDB" id="A0A6P8U219"/>
<dbReference type="GO" id="GO:0004890">
    <property type="term" value="F:GABA-A receptor activity"/>
    <property type="evidence" value="ECO:0007669"/>
    <property type="project" value="UniProtKB-ARBA"/>
</dbReference>
<evidence type="ECO:0000256" key="19">
    <source>
        <dbReference type="ARBA" id="ARBA00079775"/>
    </source>
</evidence>
<evidence type="ECO:0000256" key="9">
    <source>
        <dbReference type="ARBA" id="ARBA00023157"/>
    </source>
</evidence>
<feature type="transmembrane region" description="Helical" evidence="20">
    <location>
        <begin position="431"/>
        <end position="449"/>
    </location>
</feature>
<keyword evidence="7 20" id="KW-0406">Ion transport</keyword>
<dbReference type="CTD" id="2568"/>
<reference evidence="24" key="1">
    <citation type="submission" date="2025-08" db="UniProtKB">
        <authorList>
            <consortium name="RefSeq"/>
        </authorList>
    </citation>
    <scope>IDENTIFICATION</scope>
</reference>
<evidence type="ECO:0000256" key="11">
    <source>
        <dbReference type="ARBA" id="ARBA00023180"/>
    </source>
</evidence>
<dbReference type="SUPFAM" id="SSF90112">
    <property type="entry name" value="Neurotransmitter-gated ion-channel transmembrane pore"/>
    <property type="match status" value="1"/>
</dbReference>
<evidence type="ECO:0000256" key="7">
    <source>
        <dbReference type="ARBA" id="ARBA00023065"/>
    </source>
</evidence>
<feature type="chain" id="PRO_5028516442" description="Gamma-aminobutyric acid receptor subunit pi" evidence="20">
    <location>
        <begin position="19"/>
        <end position="450"/>
    </location>
</feature>
<evidence type="ECO:0000259" key="21">
    <source>
        <dbReference type="Pfam" id="PF02931"/>
    </source>
</evidence>
<dbReference type="InterPro" id="IPR036719">
    <property type="entry name" value="Neuro-gated_channel_TM_sf"/>
</dbReference>
<protein>
    <recommendedName>
        <fullName evidence="18">Gamma-aminobutyric acid receptor subunit pi</fullName>
    </recommendedName>
    <alternativeName>
        <fullName evidence="19">GABA(A) receptor subunit pi</fullName>
    </alternativeName>
</protein>
<dbReference type="GeneID" id="117545214"/>
<keyword evidence="9" id="KW-1015">Disulfide bond</keyword>
<dbReference type="PRINTS" id="PR00252">
    <property type="entry name" value="NRIONCHANNEL"/>
</dbReference>
<feature type="domain" description="Neurotransmitter-gated ion-channel transmembrane" evidence="22">
    <location>
        <begin position="247"/>
        <end position="444"/>
    </location>
</feature>
<evidence type="ECO:0000256" key="4">
    <source>
        <dbReference type="ARBA" id="ARBA00022692"/>
    </source>
</evidence>
<dbReference type="InterPro" id="IPR006029">
    <property type="entry name" value="Neurotrans-gated_channel_TM"/>
</dbReference>
<keyword evidence="5 20" id="KW-0732">Signal</keyword>
<dbReference type="PROSITE" id="PS00236">
    <property type="entry name" value="NEUROTR_ION_CHANNEL"/>
    <property type="match status" value="1"/>
</dbReference>
<comment type="similarity">
    <text evidence="16">Belongs to the ligand-gated ion channel (TC 1.A.9) family. Gamma-aminobutyric acid receptor (TC 1.A.9.5) subfamily. GABRP sub-subfamily.</text>
</comment>
<dbReference type="Pfam" id="PF02932">
    <property type="entry name" value="Neur_chan_memb"/>
    <property type="match status" value="1"/>
</dbReference>
<evidence type="ECO:0000256" key="15">
    <source>
        <dbReference type="ARBA" id="ARBA00059554"/>
    </source>
</evidence>
<dbReference type="Pfam" id="PF02931">
    <property type="entry name" value="Neur_chan_LBD"/>
    <property type="match status" value="1"/>
</dbReference>
<evidence type="ECO:0000256" key="20">
    <source>
        <dbReference type="RuleBase" id="RU000687"/>
    </source>
</evidence>
<keyword evidence="3" id="KW-1003">Cell membrane</keyword>
<dbReference type="SUPFAM" id="SSF63712">
    <property type="entry name" value="Nicotinic receptor ligand binding domain-like"/>
    <property type="match status" value="1"/>
</dbReference>
<keyword evidence="8 20" id="KW-0472">Membrane</keyword>
<keyword evidence="12" id="KW-0868">Chloride</keyword>
<evidence type="ECO:0000256" key="14">
    <source>
        <dbReference type="ARBA" id="ARBA00024167"/>
    </source>
</evidence>
<comment type="subcellular location">
    <subcellularLocation>
        <location evidence="1">Apical cell membrane</location>
        <topology evidence="1">Multi-pass membrane protein</topology>
    </subcellularLocation>
</comment>
<keyword evidence="11" id="KW-0325">Glycoprotein</keyword>
<dbReference type="InterPro" id="IPR006202">
    <property type="entry name" value="Neur_chan_lig-bd"/>
</dbReference>
<gene>
    <name evidence="24" type="primary">gabrp</name>
</gene>
<name>A0A6P8U219_GYMAC</name>